<keyword evidence="2" id="KW-0378">Hydrolase</keyword>
<dbReference type="FunFam" id="3.10.129.10:FF:000022">
    <property type="entry name" value="Phenylacetic acid degradation protein"/>
    <property type="match status" value="1"/>
</dbReference>
<dbReference type="InterPro" id="IPR052723">
    <property type="entry name" value="Acyl-CoA_thioesterase_PaaI"/>
</dbReference>
<dbReference type="PANTHER" id="PTHR42856:SF1">
    <property type="entry name" value="ACYL-COENZYME A THIOESTERASE PAAI"/>
    <property type="match status" value="1"/>
</dbReference>
<dbReference type="CDD" id="cd03443">
    <property type="entry name" value="PaaI_thioesterase"/>
    <property type="match status" value="1"/>
</dbReference>
<dbReference type="NCBIfam" id="TIGR00369">
    <property type="entry name" value="unchar_dom_1"/>
    <property type="match status" value="1"/>
</dbReference>
<name>A0A286G1U7_9PROT</name>
<dbReference type="Proteomes" id="UP000219621">
    <property type="component" value="Unassembled WGS sequence"/>
</dbReference>
<evidence type="ECO:0000313" key="4">
    <source>
        <dbReference type="EMBL" id="SOD89149.1"/>
    </source>
</evidence>
<evidence type="ECO:0000259" key="3">
    <source>
        <dbReference type="Pfam" id="PF03061"/>
    </source>
</evidence>
<dbReference type="EMBL" id="OCNJ01000001">
    <property type="protein sequence ID" value="SOD89149.1"/>
    <property type="molecule type" value="Genomic_DNA"/>
</dbReference>
<dbReference type="GO" id="GO:0016289">
    <property type="term" value="F:acyl-CoA hydrolase activity"/>
    <property type="evidence" value="ECO:0007669"/>
    <property type="project" value="UniProtKB-ARBA"/>
</dbReference>
<comment type="similarity">
    <text evidence="1">Belongs to the thioesterase PaaI family.</text>
</comment>
<dbReference type="SUPFAM" id="SSF54637">
    <property type="entry name" value="Thioesterase/thiol ester dehydrase-isomerase"/>
    <property type="match status" value="1"/>
</dbReference>
<proteinExistence type="inferred from homology"/>
<evidence type="ECO:0000313" key="5">
    <source>
        <dbReference type="Proteomes" id="UP000219621"/>
    </source>
</evidence>
<sequence length="156" mass="16412">MPEGTTSSAAPRDPQALSEAVREAMYARDHAAQALGIAVPEVGPSYAVCTMTVRQDMVNGHDILHGGLCFTLADTAFAYACNSHDVVTVAANCSVTFCAPAKRGDVLRAEARETWKAGRSGITDVVVTNQDGTVIAQFRGNSRSLKGSVTEVMTHG</sequence>
<dbReference type="InterPro" id="IPR011973">
    <property type="entry name" value="PaaD"/>
</dbReference>
<dbReference type="Pfam" id="PF03061">
    <property type="entry name" value="4HBT"/>
    <property type="match status" value="1"/>
</dbReference>
<gene>
    <name evidence="4" type="ORF">SAMN05421508_101129</name>
</gene>
<reference evidence="4 5" key="1">
    <citation type="submission" date="2017-09" db="EMBL/GenBank/DDBJ databases">
        <authorList>
            <person name="Ehlers B."/>
            <person name="Leendertz F.H."/>
        </authorList>
    </citation>
    <scope>NUCLEOTIDE SEQUENCE [LARGE SCALE GENOMIC DNA]</scope>
    <source>
        <strain evidence="4 5">USBA 140</strain>
    </source>
</reference>
<dbReference type="Gene3D" id="3.10.129.10">
    <property type="entry name" value="Hotdog Thioesterase"/>
    <property type="match status" value="1"/>
</dbReference>
<dbReference type="PANTHER" id="PTHR42856">
    <property type="entry name" value="ACYL-COENZYME A THIOESTERASE PAAI"/>
    <property type="match status" value="1"/>
</dbReference>
<keyword evidence="5" id="KW-1185">Reference proteome</keyword>
<dbReference type="RefSeq" id="WP_097277048.1">
    <property type="nucleotide sequence ID" value="NZ_OCNJ01000001.1"/>
</dbReference>
<dbReference type="InterPro" id="IPR006683">
    <property type="entry name" value="Thioestr_dom"/>
</dbReference>
<dbReference type="NCBIfam" id="TIGR02286">
    <property type="entry name" value="PaaD"/>
    <property type="match status" value="1"/>
</dbReference>
<dbReference type="InterPro" id="IPR003736">
    <property type="entry name" value="PAAI_dom"/>
</dbReference>
<evidence type="ECO:0000256" key="2">
    <source>
        <dbReference type="ARBA" id="ARBA00022801"/>
    </source>
</evidence>
<feature type="domain" description="Thioesterase" evidence="3">
    <location>
        <begin position="62"/>
        <end position="135"/>
    </location>
</feature>
<dbReference type="InterPro" id="IPR029069">
    <property type="entry name" value="HotDog_dom_sf"/>
</dbReference>
<accession>A0A286G1U7</accession>
<dbReference type="OrthoDB" id="32575at2"/>
<protein>
    <submittedName>
        <fullName evidence="4">Acyl-CoA thioesterase</fullName>
    </submittedName>
</protein>
<dbReference type="AlphaFoldDB" id="A0A286G1U7"/>
<evidence type="ECO:0000256" key="1">
    <source>
        <dbReference type="ARBA" id="ARBA00008324"/>
    </source>
</evidence>
<organism evidence="4 5">
    <name type="scientific">Caenispirillum bisanense</name>
    <dbReference type="NCBI Taxonomy" id="414052"/>
    <lineage>
        <taxon>Bacteria</taxon>
        <taxon>Pseudomonadati</taxon>
        <taxon>Pseudomonadota</taxon>
        <taxon>Alphaproteobacteria</taxon>
        <taxon>Rhodospirillales</taxon>
        <taxon>Novispirillaceae</taxon>
        <taxon>Caenispirillum</taxon>
    </lineage>
</organism>